<dbReference type="InterPro" id="IPR012337">
    <property type="entry name" value="RNaseH-like_sf"/>
</dbReference>
<dbReference type="PANTHER" id="PTHR46889">
    <property type="entry name" value="TRANSPOSASE INSF FOR INSERTION SEQUENCE IS3B-RELATED"/>
    <property type="match status" value="1"/>
</dbReference>
<gene>
    <name evidence="2" type="ORF">CRP01_27680</name>
</gene>
<dbReference type="InterPro" id="IPR036397">
    <property type="entry name" value="RNaseH_sf"/>
</dbReference>
<dbReference type="PROSITE" id="PS50994">
    <property type="entry name" value="INTEGRASE"/>
    <property type="match status" value="1"/>
</dbReference>
<keyword evidence="3" id="KW-1185">Reference proteome</keyword>
<dbReference type="PANTHER" id="PTHR46889:SF5">
    <property type="entry name" value="INTEGRASE PROTEIN"/>
    <property type="match status" value="1"/>
</dbReference>
<proteinExistence type="predicted"/>
<evidence type="ECO:0000313" key="2">
    <source>
        <dbReference type="EMBL" id="PHN03179.1"/>
    </source>
</evidence>
<evidence type="ECO:0000313" key="3">
    <source>
        <dbReference type="Proteomes" id="UP000223913"/>
    </source>
</evidence>
<reference evidence="2 3" key="1">
    <citation type="submission" date="2017-10" db="EMBL/GenBank/DDBJ databases">
        <title>The draft genome sequence of Lewinella nigricans NBRC 102662.</title>
        <authorList>
            <person name="Wang K."/>
        </authorList>
    </citation>
    <scope>NUCLEOTIDE SEQUENCE [LARGE SCALE GENOMIC DNA]</scope>
    <source>
        <strain evidence="2 3">NBRC 102662</strain>
    </source>
</reference>
<comment type="caution">
    <text evidence="2">The sequence shown here is derived from an EMBL/GenBank/DDBJ whole genome shotgun (WGS) entry which is preliminary data.</text>
</comment>
<dbReference type="GO" id="GO:0003676">
    <property type="term" value="F:nucleic acid binding"/>
    <property type="evidence" value="ECO:0007669"/>
    <property type="project" value="InterPro"/>
</dbReference>
<dbReference type="EMBL" id="PDUD01000033">
    <property type="protein sequence ID" value="PHN03179.1"/>
    <property type="molecule type" value="Genomic_DNA"/>
</dbReference>
<dbReference type="InterPro" id="IPR048020">
    <property type="entry name" value="Transpos_IS3"/>
</dbReference>
<sequence>MSMESLYQVVGISRQGFHQHRRRLQWQEQQVEPIIERVKHYRQFHPRMGARPIYQLMSAHKNDQQLIEHLGRDKFESILITNGLGIEPIRVFHITTYSGAFRFPNLTEGLEINDINRVWISDLTYYRLLDGWAYLTFILDLYSRRCLGYALSQTLETEQTTMKALKMALKTRGGHNFEQRLIFHSDGGGQYYDKGFLKLLRQYQIVSSMAECVYENPHVERFHSTAKNQYLIPWGVNSVCQLEKRMPQFIKLYNQMKPHRSLKGKSPLDFEQFIQQIPLCQRPVELFKKIT</sequence>
<dbReference type="SUPFAM" id="SSF53098">
    <property type="entry name" value="Ribonuclease H-like"/>
    <property type="match status" value="1"/>
</dbReference>
<organism evidence="2 3">
    <name type="scientific">Flavilitoribacter nigricans (strain ATCC 23147 / DSM 23189 / NBRC 102662 / NCIMB 1420 / SS-2)</name>
    <name type="common">Lewinella nigricans</name>
    <dbReference type="NCBI Taxonomy" id="1122177"/>
    <lineage>
        <taxon>Bacteria</taxon>
        <taxon>Pseudomonadati</taxon>
        <taxon>Bacteroidota</taxon>
        <taxon>Saprospiria</taxon>
        <taxon>Saprospirales</taxon>
        <taxon>Lewinellaceae</taxon>
        <taxon>Flavilitoribacter</taxon>
    </lineage>
</organism>
<name>A0A2D0N4U4_FLAN2</name>
<dbReference type="NCBIfam" id="NF033516">
    <property type="entry name" value="transpos_IS3"/>
    <property type="match status" value="1"/>
</dbReference>
<dbReference type="Pfam" id="PF00665">
    <property type="entry name" value="rve"/>
    <property type="match status" value="1"/>
</dbReference>
<protein>
    <submittedName>
        <fullName evidence="2">Integrase</fullName>
    </submittedName>
</protein>
<dbReference type="Pfam" id="PF13683">
    <property type="entry name" value="rve_3"/>
    <property type="match status" value="1"/>
</dbReference>
<dbReference type="Gene3D" id="3.30.420.10">
    <property type="entry name" value="Ribonuclease H-like superfamily/Ribonuclease H"/>
    <property type="match status" value="1"/>
</dbReference>
<dbReference type="OrthoDB" id="9815231at2"/>
<evidence type="ECO:0000259" key="1">
    <source>
        <dbReference type="PROSITE" id="PS50994"/>
    </source>
</evidence>
<accession>A0A2D0N4U4</accession>
<dbReference type="Proteomes" id="UP000223913">
    <property type="component" value="Unassembled WGS sequence"/>
</dbReference>
<dbReference type="InterPro" id="IPR050900">
    <property type="entry name" value="Transposase_IS3/IS150/IS904"/>
</dbReference>
<dbReference type="GO" id="GO:0015074">
    <property type="term" value="P:DNA integration"/>
    <property type="evidence" value="ECO:0007669"/>
    <property type="project" value="InterPro"/>
</dbReference>
<dbReference type="InterPro" id="IPR001584">
    <property type="entry name" value="Integrase_cat-core"/>
</dbReference>
<dbReference type="AlphaFoldDB" id="A0A2D0N4U4"/>
<feature type="domain" description="Integrase catalytic" evidence="1">
    <location>
        <begin position="100"/>
        <end position="275"/>
    </location>
</feature>